<gene>
    <name evidence="2" type="ORF">GCM10022247_35000</name>
</gene>
<reference evidence="3" key="1">
    <citation type="journal article" date="2019" name="Int. J. Syst. Evol. Microbiol.">
        <title>The Global Catalogue of Microorganisms (GCM) 10K type strain sequencing project: providing services to taxonomists for standard genome sequencing and annotation.</title>
        <authorList>
            <consortium name="The Broad Institute Genomics Platform"/>
            <consortium name="The Broad Institute Genome Sequencing Center for Infectious Disease"/>
            <person name="Wu L."/>
            <person name="Ma J."/>
        </authorList>
    </citation>
    <scope>NUCLEOTIDE SEQUENCE [LARGE SCALE GENOMIC DNA]</scope>
    <source>
        <strain evidence="3">JCM 17342</strain>
    </source>
</reference>
<evidence type="ECO:0000313" key="2">
    <source>
        <dbReference type="EMBL" id="GAA4009857.1"/>
    </source>
</evidence>
<proteinExistence type="predicted"/>
<accession>A0ABP7SCG9</accession>
<evidence type="ECO:0000313" key="3">
    <source>
        <dbReference type="Proteomes" id="UP001501747"/>
    </source>
</evidence>
<feature type="compositionally biased region" description="Pro residues" evidence="1">
    <location>
        <begin position="31"/>
        <end position="48"/>
    </location>
</feature>
<organism evidence="2 3">
    <name type="scientific">Allokutzneria multivorans</name>
    <dbReference type="NCBI Taxonomy" id="1142134"/>
    <lineage>
        <taxon>Bacteria</taxon>
        <taxon>Bacillati</taxon>
        <taxon>Actinomycetota</taxon>
        <taxon>Actinomycetes</taxon>
        <taxon>Pseudonocardiales</taxon>
        <taxon>Pseudonocardiaceae</taxon>
        <taxon>Allokutzneria</taxon>
    </lineage>
</organism>
<name>A0ABP7SCG9_9PSEU</name>
<dbReference type="Proteomes" id="UP001501747">
    <property type="component" value="Unassembled WGS sequence"/>
</dbReference>
<sequence length="264" mass="28887">MTPGARLRSAARGHGLWQRAPGAPAASEQPQPIPFDPRPDPPNDPPAPALGQSPWSPVHRPLLWQPEPGSCAGRLDPGQTLLPRRLVDALDGHVWPSASPDALSAYARTCCEHIDIEHLWHHYGPWFARRHQIGPPQLLALCAAKRLLAEHGIPLVVDLQIELLDGLPAFALYAAGVHGRLDDTLWDAVAPLLTTCATMLREPRADAILGEPAARPPLTPGRSIPEGGTQPDTWEVGDWMHTWWGWPLRGDLRERCTCPAHPQP</sequence>
<evidence type="ECO:0000256" key="1">
    <source>
        <dbReference type="SAM" id="MobiDB-lite"/>
    </source>
</evidence>
<feature type="region of interest" description="Disordered" evidence="1">
    <location>
        <begin position="1"/>
        <end position="61"/>
    </location>
</feature>
<protein>
    <submittedName>
        <fullName evidence="2">Uncharacterized protein</fullName>
    </submittedName>
</protein>
<dbReference type="EMBL" id="BAABAL010000012">
    <property type="protein sequence ID" value="GAA4009857.1"/>
    <property type="molecule type" value="Genomic_DNA"/>
</dbReference>
<keyword evidence="3" id="KW-1185">Reference proteome</keyword>
<comment type="caution">
    <text evidence="2">The sequence shown here is derived from an EMBL/GenBank/DDBJ whole genome shotgun (WGS) entry which is preliminary data.</text>
</comment>
<feature type="region of interest" description="Disordered" evidence="1">
    <location>
        <begin position="211"/>
        <end position="232"/>
    </location>
</feature>